<gene>
    <name evidence="1" type="ORF">GCK72_016968</name>
</gene>
<sequence length="85" mass="9717">MNRDDVGFAVPMLPVNYAAATTSSVAGTTNPFCDDTQGNIAAYRLDTIENKGFYEFKQRALALHLSRRHRIQFSRFRLFELTRTD</sequence>
<dbReference type="RefSeq" id="XP_053580713.1">
    <property type="nucleotide sequence ID" value="XM_053731800.1"/>
</dbReference>
<name>A0A6A5G5V6_CAERE</name>
<proteinExistence type="predicted"/>
<evidence type="ECO:0000313" key="1">
    <source>
        <dbReference type="EMBL" id="KAF1750418.1"/>
    </source>
</evidence>
<organism evidence="1 2">
    <name type="scientific">Caenorhabditis remanei</name>
    <name type="common">Caenorhabditis vulgaris</name>
    <dbReference type="NCBI Taxonomy" id="31234"/>
    <lineage>
        <taxon>Eukaryota</taxon>
        <taxon>Metazoa</taxon>
        <taxon>Ecdysozoa</taxon>
        <taxon>Nematoda</taxon>
        <taxon>Chromadorea</taxon>
        <taxon>Rhabditida</taxon>
        <taxon>Rhabditina</taxon>
        <taxon>Rhabditomorpha</taxon>
        <taxon>Rhabditoidea</taxon>
        <taxon>Rhabditidae</taxon>
        <taxon>Peloderinae</taxon>
        <taxon>Caenorhabditis</taxon>
    </lineage>
</organism>
<evidence type="ECO:0000313" key="2">
    <source>
        <dbReference type="Proteomes" id="UP000483820"/>
    </source>
</evidence>
<reference evidence="1 2" key="1">
    <citation type="submission" date="2019-12" db="EMBL/GenBank/DDBJ databases">
        <title>Chromosome-level assembly of the Caenorhabditis remanei genome.</title>
        <authorList>
            <person name="Teterina A.A."/>
            <person name="Willis J.H."/>
            <person name="Phillips P.C."/>
        </authorList>
    </citation>
    <scope>NUCLEOTIDE SEQUENCE [LARGE SCALE GENOMIC DNA]</scope>
    <source>
        <strain evidence="1 2">PX506</strain>
        <tissue evidence="1">Whole organism</tissue>
    </source>
</reference>
<comment type="caution">
    <text evidence="1">The sequence shown here is derived from an EMBL/GenBank/DDBJ whole genome shotgun (WGS) entry which is preliminary data.</text>
</comment>
<protein>
    <submittedName>
        <fullName evidence="1">Uncharacterized protein</fullName>
    </submittedName>
</protein>
<dbReference type="KEGG" id="crq:GCK72_016968"/>
<dbReference type="Proteomes" id="UP000483820">
    <property type="component" value="Chromosome V"/>
</dbReference>
<dbReference type="GeneID" id="78776442"/>
<accession>A0A6A5G5V6</accession>
<dbReference type="CTD" id="78776442"/>
<dbReference type="EMBL" id="WUAV01000005">
    <property type="protein sequence ID" value="KAF1750418.1"/>
    <property type="molecule type" value="Genomic_DNA"/>
</dbReference>
<dbReference type="AlphaFoldDB" id="A0A6A5G5V6"/>